<evidence type="ECO:0000313" key="3">
    <source>
        <dbReference type="Proteomes" id="UP000265520"/>
    </source>
</evidence>
<protein>
    <submittedName>
        <fullName evidence="2">Kinesin-4-like</fullName>
    </submittedName>
</protein>
<dbReference type="Pfam" id="PF00307">
    <property type="entry name" value="CH"/>
    <property type="match status" value="1"/>
</dbReference>
<feature type="non-terminal residue" evidence="2">
    <location>
        <position position="1"/>
    </location>
</feature>
<dbReference type="PROSITE" id="PS50021">
    <property type="entry name" value="CH"/>
    <property type="match status" value="1"/>
</dbReference>
<dbReference type="EMBL" id="LXQA010076394">
    <property type="protein sequence ID" value="MCI10483.1"/>
    <property type="molecule type" value="Genomic_DNA"/>
</dbReference>
<dbReference type="Gene3D" id="1.10.418.10">
    <property type="entry name" value="Calponin-like domain"/>
    <property type="match status" value="1"/>
</dbReference>
<organism evidence="2 3">
    <name type="scientific">Trifolium medium</name>
    <dbReference type="NCBI Taxonomy" id="97028"/>
    <lineage>
        <taxon>Eukaryota</taxon>
        <taxon>Viridiplantae</taxon>
        <taxon>Streptophyta</taxon>
        <taxon>Embryophyta</taxon>
        <taxon>Tracheophyta</taxon>
        <taxon>Spermatophyta</taxon>
        <taxon>Magnoliopsida</taxon>
        <taxon>eudicotyledons</taxon>
        <taxon>Gunneridae</taxon>
        <taxon>Pentapetalae</taxon>
        <taxon>rosids</taxon>
        <taxon>fabids</taxon>
        <taxon>Fabales</taxon>
        <taxon>Fabaceae</taxon>
        <taxon>Papilionoideae</taxon>
        <taxon>50 kb inversion clade</taxon>
        <taxon>NPAAA clade</taxon>
        <taxon>Hologalegina</taxon>
        <taxon>IRL clade</taxon>
        <taxon>Trifolieae</taxon>
        <taxon>Trifolium</taxon>
    </lineage>
</organism>
<dbReference type="InterPro" id="IPR001715">
    <property type="entry name" value="CH_dom"/>
</dbReference>
<comment type="caution">
    <text evidence="2">The sequence shown here is derived from an EMBL/GenBank/DDBJ whole genome shotgun (WGS) entry which is preliminary data.</text>
</comment>
<accession>A0A392PEF0</accession>
<evidence type="ECO:0000259" key="1">
    <source>
        <dbReference type="PROSITE" id="PS50021"/>
    </source>
</evidence>
<dbReference type="Proteomes" id="UP000265520">
    <property type="component" value="Unassembled WGS sequence"/>
</dbReference>
<dbReference type="SUPFAM" id="SSF47576">
    <property type="entry name" value="Calponin-homology domain, CH-domain"/>
    <property type="match status" value="1"/>
</dbReference>
<dbReference type="InterPro" id="IPR036872">
    <property type="entry name" value="CH_dom_sf"/>
</dbReference>
<name>A0A392PEF0_9FABA</name>
<feature type="domain" description="Calponin-homology (CH)" evidence="1">
    <location>
        <begin position="1"/>
        <end position="99"/>
    </location>
</feature>
<sequence>SKQPSEEQFCLALRNGLILCNVLNKINPGAILKVVDNQVLAVHSTEGPAHSAIQYFENMKNFLDAVKDMTLLTFEASDLEKVPALIKCSFLFIFYSACYFV</sequence>
<keyword evidence="3" id="KW-1185">Reference proteome</keyword>
<evidence type="ECO:0000313" key="2">
    <source>
        <dbReference type="EMBL" id="MCI10483.1"/>
    </source>
</evidence>
<proteinExistence type="predicted"/>
<reference evidence="2 3" key="1">
    <citation type="journal article" date="2018" name="Front. Plant Sci.">
        <title>Red Clover (Trifolium pratense) and Zigzag Clover (T. medium) - A Picture of Genomic Similarities and Differences.</title>
        <authorList>
            <person name="Dluhosova J."/>
            <person name="Istvanek J."/>
            <person name="Nedelnik J."/>
            <person name="Repkova J."/>
        </authorList>
    </citation>
    <scope>NUCLEOTIDE SEQUENCE [LARGE SCALE GENOMIC DNA]</scope>
    <source>
        <strain evidence="3">cv. 10/8</strain>
        <tissue evidence="2">Leaf</tissue>
    </source>
</reference>
<dbReference type="AlphaFoldDB" id="A0A392PEF0"/>